<feature type="compositionally biased region" description="Basic and acidic residues" evidence="1">
    <location>
        <begin position="68"/>
        <end position="77"/>
    </location>
</feature>
<accession>A0A0B2USI6</accession>
<gene>
    <name evidence="2" type="ORF">Tcan_10787</name>
</gene>
<dbReference type="OrthoDB" id="5876797at2759"/>
<feature type="compositionally biased region" description="Acidic residues" evidence="1">
    <location>
        <begin position="42"/>
        <end position="51"/>
    </location>
</feature>
<protein>
    <submittedName>
        <fullName evidence="2">Uncharacterized protein</fullName>
    </submittedName>
</protein>
<feature type="region of interest" description="Disordered" evidence="1">
    <location>
        <begin position="41"/>
        <end position="84"/>
    </location>
</feature>
<dbReference type="AlphaFoldDB" id="A0A0B2USI6"/>
<reference evidence="2 3" key="1">
    <citation type="submission" date="2014-11" db="EMBL/GenBank/DDBJ databases">
        <title>Genetic blueprint of the zoonotic pathogen Toxocara canis.</title>
        <authorList>
            <person name="Zhu X.-Q."/>
            <person name="Korhonen P.K."/>
            <person name="Cai H."/>
            <person name="Young N.D."/>
            <person name="Nejsum P."/>
            <person name="von Samson-Himmelstjerna G."/>
            <person name="Boag P.R."/>
            <person name="Tan P."/>
            <person name="Li Q."/>
            <person name="Min J."/>
            <person name="Yang Y."/>
            <person name="Wang X."/>
            <person name="Fang X."/>
            <person name="Hall R.S."/>
            <person name="Hofmann A."/>
            <person name="Sternberg P.W."/>
            <person name="Jex A.R."/>
            <person name="Gasser R.B."/>
        </authorList>
    </citation>
    <scope>NUCLEOTIDE SEQUENCE [LARGE SCALE GENOMIC DNA]</scope>
    <source>
        <strain evidence="2">PN_DK_2014</strain>
    </source>
</reference>
<dbReference type="EMBL" id="JPKZ01002986">
    <property type="protein sequence ID" value="KHN73986.1"/>
    <property type="molecule type" value="Genomic_DNA"/>
</dbReference>
<feature type="compositionally biased region" description="Polar residues" evidence="1">
    <location>
        <begin position="57"/>
        <end position="66"/>
    </location>
</feature>
<evidence type="ECO:0000313" key="3">
    <source>
        <dbReference type="Proteomes" id="UP000031036"/>
    </source>
</evidence>
<proteinExistence type="predicted"/>
<dbReference type="Proteomes" id="UP000031036">
    <property type="component" value="Unassembled WGS sequence"/>
</dbReference>
<keyword evidence="3" id="KW-1185">Reference proteome</keyword>
<comment type="caution">
    <text evidence="2">The sequence shown here is derived from an EMBL/GenBank/DDBJ whole genome shotgun (WGS) entry which is preliminary data.</text>
</comment>
<organism evidence="2 3">
    <name type="scientific">Toxocara canis</name>
    <name type="common">Canine roundworm</name>
    <dbReference type="NCBI Taxonomy" id="6265"/>
    <lineage>
        <taxon>Eukaryota</taxon>
        <taxon>Metazoa</taxon>
        <taxon>Ecdysozoa</taxon>
        <taxon>Nematoda</taxon>
        <taxon>Chromadorea</taxon>
        <taxon>Rhabditida</taxon>
        <taxon>Spirurina</taxon>
        <taxon>Ascaridomorpha</taxon>
        <taxon>Ascaridoidea</taxon>
        <taxon>Toxocaridae</taxon>
        <taxon>Toxocara</taxon>
    </lineage>
</organism>
<name>A0A0B2USI6_TOXCA</name>
<evidence type="ECO:0000256" key="1">
    <source>
        <dbReference type="SAM" id="MobiDB-lite"/>
    </source>
</evidence>
<sequence>MHFSLGFHMSEDDVCEMLKNHLSQCIVTVRAKSPERRLLENVAEEETEEEASSATTNGNSSQQTVVESPRRSVDPKRISTLTNDTTASSIDLDVRASALHPNEVETRKLKSIVQYQC</sequence>
<evidence type="ECO:0000313" key="2">
    <source>
        <dbReference type="EMBL" id="KHN73986.1"/>
    </source>
</evidence>